<dbReference type="PANTHER" id="PTHR22852:SF0">
    <property type="entry name" value="DENTICLELESS PROTEIN HOMOLOG"/>
    <property type="match status" value="1"/>
</dbReference>
<dbReference type="SUPFAM" id="SSF50978">
    <property type="entry name" value="WD40 repeat-like"/>
    <property type="match status" value="1"/>
</dbReference>
<evidence type="ECO:0000256" key="4">
    <source>
        <dbReference type="ARBA" id="ARBA00022786"/>
    </source>
</evidence>
<dbReference type="OrthoDB" id="2096344at2759"/>
<dbReference type="PROSITE" id="PS00678">
    <property type="entry name" value="WD_REPEATS_1"/>
    <property type="match status" value="1"/>
</dbReference>
<sequence length="339" mass="38236">MNSGLSFCKTSKRCYDLASGDDGGFVTLFDTRRNTKKISEWRAHEETGIFGQVILDVGWIKEDTQILTAAGDETIKVWDVEEKKCLATLWGHRDWIESICSHPTNDDIFVSGSNDRSFRLWDLRCKSTVSIPNEDTIFSTAVVERANLYHRSDGGRVDAMGLTSVLWLKDQFTIATAGSKHSTVKFWDARFLKQGVTYKGPLPKSTEKQKLHAFDGITSLSQDERGVLLTASSMDNRIYLYNILELGKRALSYFEGHTIRKYSKAAISPDALNIASGCDHGTTYVWQVNKPHERTILMPANEKEDAYKVDWSCCEPGKLATGGNYNIQIWNKDIEIPEQ</sequence>
<dbReference type="GO" id="GO:0030674">
    <property type="term" value="F:protein-macromolecule adaptor activity"/>
    <property type="evidence" value="ECO:0007669"/>
    <property type="project" value="TreeGrafter"/>
</dbReference>
<dbReference type="GO" id="GO:0043161">
    <property type="term" value="P:proteasome-mediated ubiquitin-dependent protein catabolic process"/>
    <property type="evidence" value="ECO:0007669"/>
    <property type="project" value="TreeGrafter"/>
</dbReference>
<organism evidence="8">
    <name type="scientific">Cicer arietinum</name>
    <name type="common">Chickpea</name>
    <name type="synonym">Garbanzo</name>
    <dbReference type="NCBI Taxonomy" id="3827"/>
    <lineage>
        <taxon>Eukaryota</taxon>
        <taxon>Viridiplantae</taxon>
        <taxon>Streptophyta</taxon>
        <taxon>Embryophyta</taxon>
        <taxon>Tracheophyta</taxon>
        <taxon>Spermatophyta</taxon>
        <taxon>Magnoliopsida</taxon>
        <taxon>eudicotyledons</taxon>
        <taxon>Gunneridae</taxon>
        <taxon>Pentapetalae</taxon>
        <taxon>rosids</taxon>
        <taxon>fabids</taxon>
        <taxon>Fabales</taxon>
        <taxon>Fabaceae</taxon>
        <taxon>Papilionoideae</taxon>
        <taxon>50 kb inversion clade</taxon>
        <taxon>NPAAA clade</taxon>
        <taxon>Hologalegina</taxon>
        <taxon>IRL clade</taxon>
        <taxon>Cicereae</taxon>
        <taxon>Cicer</taxon>
    </lineage>
</organism>
<evidence type="ECO:0000313" key="8">
    <source>
        <dbReference type="RefSeq" id="XP_004497608.1"/>
    </source>
</evidence>
<dbReference type="GO" id="GO:0005634">
    <property type="term" value="C:nucleus"/>
    <property type="evidence" value="ECO:0007669"/>
    <property type="project" value="TreeGrafter"/>
</dbReference>
<dbReference type="STRING" id="3827.A0A1S2Y100"/>
<dbReference type="InterPro" id="IPR051865">
    <property type="entry name" value="WD-repeat_CDT2_adapter"/>
</dbReference>
<dbReference type="PANTHER" id="PTHR22852">
    <property type="entry name" value="LETHAL 2 DENTICLELESS PROTEIN RETINOIC ACID-REGULATED NUCLEAR MATRIX-ASSOCIATED PROTEIN"/>
    <property type="match status" value="1"/>
</dbReference>
<evidence type="ECO:0000313" key="9">
    <source>
        <dbReference type="RefSeq" id="XP_012570362.1"/>
    </source>
</evidence>
<dbReference type="RefSeq" id="XP_004497608.1">
    <property type="nucleotide sequence ID" value="XM_004497551.3"/>
</dbReference>
<comment type="similarity">
    <text evidence="5">Belongs to the WD repeat cdt2 family.</text>
</comment>
<name>A0A1S2Y100_CICAR</name>
<dbReference type="RefSeq" id="XP_073222971.1">
    <property type="nucleotide sequence ID" value="XM_073366870.1"/>
</dbReference>
<keyword evidence="3" id="KW-0677">Repeat</keyword>
<evidence type="ECO:0000256" key="6">
    <source>
        <dbReference type="PROSITE-ProRule" id="PRU00221"/>
    </source>
</evidence>
<dbReference type="InterPro" id="IPR019775">
    <property type="entry name" value="WD40_repeat_CS"/>
</dbReference>
<feature type="repeat" description="WD" evidence="6">
    <location>
        <begin position="54"/>
        <end position="88"/>
    </location>
</feature>
<dbReference type="PROSITE" id="PS50294">
    <property type="entry name" value="WD_REPEATS_REGION"/>
    <property type="match status" value="1"/>
</dbReference>
<keyword evidence="7" id="KW-1185">Reference proteome</keyword>
<dbReference type="Pfam" id="PF00400">
    <property type="entry name" value="WD40"/>
    <property type="match status" value="3"/>
</dbReference>
<evidence type="ECO:0000256" key="1">
    <source>
        <dbReference type="ARBA" id="ARBA00004906"/>
    </source>
</evidence>
<dbReference type="PROSITE" id="PS50082">
    <property type="entry name" value="WD_REPEATS_2"/>
    <property type="match status" value="2"/>
</dbReference>
<dbReference type="Proteomes" id="UP000087171">
    <property type="component" value="Chromosome Ca4"/>
</dbReference>
<dbReference type="PRINTS" id="PR00320">
    <property type="entry name" value="GPROTEINBRPT"/>
</dbReference>
<accession>A0A1S2Y100</accession>
<dbReference type="PaxDb" id="3827-XP_004497607.1"/>
<dbReference type="AlphaFoldDB" id="A0A1S2Y100"/>
<dbReference type="RefSeq" id="XP_012570362.1">
    <property type="nucleotide sequence ID" value="XM_012714908.2"/>
</dbReference>
<keyword evidence="2 6" id="KW-0853">WD repeat</keyword>
<dbReference type="GeneID" id="101515431"/>
<evidence type="ECO:0000256" key="3">
    <source>
        <dbReference type="ARBA" id="ARBA00022737"/>
    </source>
</evidence>
<dbReference type="InterPro" id="IPR015943">
    <property type="entry name" value="WD40/YVTN_repeat-like_dom_sf"/>
</dbReference>
<keyword evidence="4" id="KW-0833">Ubl conjugation pathway</keyword>
<dbReference type="KEGG" id="cam:101515431"/>
<dbReference type="InterPro" id="IPR020472">
    <property type="entry name" value="WD40_PAC1"/>
</dbReference>
<feature type="repeat" description="WD" evidence="6">
    <location>
        <begin position="89"/>
        <end position="131"/>
    </location>
</feature>
<dbReference type="InterPro" id="IPR001680">
    <property type="entry name" value="WD40_rpt"/>
</dbReference>
<dbReference type="eggNOG" id="KOG0321">
    <property type="taxonomic scope" value="Eukaryota"/>
</dbReference>
<proteinExistence type="inferred from homology"/>
<protein>
    <submittedName>
        <fullName evidence="8 9">Denticleless protein homolog isoform X1</fullName>
    </submittedName>
</protein>
<gene>
    <name evidence="8 9" type="primary">LOC101515431</name>
</gene>
<reference evidence="7" key="1">
    <citation type="journal article" date="2013" name="Nat. Biotechnol.">
        <title>Draft genome sequence of chickpea (Cicer arietinum) provides a resource for trait improvement.</title>
        <authorList>
            <person name="Varshney R.K."/>
            <person name="Song C."/>
            <person name="Saxena R.K."/>
            <person name="Azam S."/>
            <person name="Yu S."/>
            <person name="Sharpe A.G."/>
            <person name="Cannon S."/>
            <person name="Baek J."/>
            <person name="Rosen B.D."/>
            <person name="Tar'an B."/>
            <person name="Millan T."/>
            <person name="Zhang X."/>
            <person name="Ramsay L.D."/>
            <person name="Iwata A."/>
            <person name="Wang Y."/>
            <person name="Nelson W."/>
            <person name="Farmer A.D."/>
            <person name="Gaur P.M."/>
            <person name="Soderlund C."/>
            <person name="Penmetsa R.V."/>
            <person name="Xu C."/>
            <person name="Bharti A.K."/>
            <person name="He W."/>
            <person name="Winter P."/>
            <person name="Zhao S."/>
            <person name="Hane J.K."/>
            <person name="Carrasquilla-Garcia N."/>
            <person name="Condie J.A."/>
            <person name="Upadhyaya H.D."/>
            <person name="Luo M.C."/>
            <person name="Thudi M."/>
            <person name="Gowda C.L."/>
            <person name="Singh N.P."/>
            <person name="Lichtenzveig J."/>
            <person name="Gali K.K."/>
            <person name="Rubio J."/>
            <person name="Nadarajan N."/>
            <person name="Dolezel J."/>
            <person name="Bansal K.C."/>
            <person name="Xu X."/>
            <person name="Edwards D."/>
            <person name="Zhang G."/>
            <person name="Kahl G."/>
            <person name="Gil J."/>
            <person name="Singh K.B."/>
            <person name="Datta S.K."/>
            <person name="Jackson S.A."/>
            <person name="Wang J."/>
            <person name="Cook D.R."/>
        </authorList>
    </citation>
    <scope>NUCLEOTIDE SEQUENCE [LARGE SCALE GENOMIC DNA]</scope>
    <source>
        <strain evidence="7">cv. CDC Frontier</strain>
    </source>
</reference>
<reference evidence="8 9" key="2">
    <citation type="submission" date="2023-09" db="UniProtKB">
        <authorList>
            <consortium name="RefSeq"/>
        </authorList>
    </citation>
    <scope>IDENTIFICATION</scope>
    <source>
        <tissue evidence="8 9">Etiolated seedlings</tissue>
    </source>
</reference>
<evidence type="ECO:0000256" key="2">
    <source>
        <dbReference type="ARBA" id="ARBA00022574"/>
    </source>
</evidence>
<dbReference type="InterPro" id="IPR036322">
    <property type="entry name" value="WD40_repeat_dom_sf"/>
</dbReference>
<evidence type="ECO:0000313" key="7">
    <source>
        <dbReference type="Proteomes" id="UP000087171"/>
    </source>
</evidence>
<dbReference type="SMART" id="SM00320">
    <property type="entry name" value="WD40"/>
    <property type="match status" value="6"/>
</dbReference>
<evidence type="ECO:0000256" key="5">
    <source>
        <dbReference type="ARBA" id="ARBA00038344"/>
    </source>
</evidence>
<dbReference type="Gene3D" id="2.130.10.10">
    <property type="entry name" value="YVTN repeat-like/Quinoprotein amine dehydrogenase"/>
    <property type="match status" value="2"/>
</dbReference>
<comment type="pathway">
    <text evidence="1">Protein modification; protein ubiquitination.</text>
</comment>